<reference evidence="2 3" key="1">
    <citation type="journal article" date="2015" name="Int. J. Syst. Evol. Microbiol.">
        <title>Sphingomonas hengshuiensis sp. nov., isolated from lake wetland.</title>
        <authorList>
            <person name="Wei S."/>
            <person name="Wang T."/>
            <person name="Liu H."/>
            <person name="Zhang C."/>
            <person name="Guo J."/>
            <person name="Wang Q."/>
            <person name="Liang K."/>
            <person name="Zhang Z."/>
        </authorList>
    </citation>
    <scope>NUCLEOTIDE SEQUENCE [LARGE SCALE GENOMIC DNA]</scope>
    <source>
        <strain evidence="2 3">WHSC-8</strain>
    </source>
</reference>
<evidence type="ECO:0000259" key="1">
    <source>
        <dbReference type="Pfam" id="PF13521"/>
    </source>
</evidence>
<dbReference type="EMBL" id="CP010836">
    <property type="protein sequence ID" value="AJP72456.1"/>
    <property type="molecule type" value="Genomic_DNA"/>
</dbReference>
<organism evidence="2 3">
    <name type="scientific">Sphingomonas hengshuiensis</name>
    <dbReference type="NCBI Taxonomy" id="1609977"/>
    <lineage>
        <taxon>Bacteria</taxon>
        <taxon>Pseudomonadati</taxon>
        <taxon>Pseudomonadota</taxon>
        <taxon>Alphaproteobacteria</taxon>
        <taxon>Sphingomonadales</taxon>
        <taxon>Sphingomonadaceae</taxon>
        <taxon>Sphingomonas</taxon>
    </lineage>
</organism>
<dbReference type="Gene3D" id="3.40.50.300">
    <property type="entry name" value="P-loop containing nucleotide triphosphate hydrolases"/>
    <property type="match status" value="1"/>
</dbReference>
<dbReference type="KEGG" id="sphi:TS85_12680"/>
<dbReference type="RefSeq" id="WP_044332615.1">
    <property type="nucleotide sequence ID" value="NZ_CP010836.1"/>
</dbReference>
<accession>A0A7U4J905</accession>
<dbReference type="Proteomes" id="UP000032300">
    <property type="component" value="Chromosome"/>
</dbReference>
<dbReference type="OrthoDB" id="5638848at2"/>
<keyword evidence="3" id="KW-1185">Reference proteome</keyword>
<dbReference type="InterPro" id="IPR027417">
    <property type="entry name" value="P-loop_NTPase"/>
</dbReference>
<gene>
    <name evidence="2" type="ORF">TS85_12680</name>
</gene>
<dbReference type="Pfam" id="PF13521">
    <property type="entry name" value="AAA_28"/>
    <property type="match status" value="1"/>
</dbReference>
<dbReference type="InterPro" id="IPR038727">
    <property type="entry name" value="NadR/Ttd14_AAA_dom"/>
</dbReference>
<feature type="domain" description="NadR/Ttd14 AAA" evidence="1">
    <location>
        <begin position="10"/>
        <end position="171"/>
    </location>
</feature>
<dbReference type="SUPFAM" id="SSF52540">
    <property type="entry name" value="P-loop containing nucleoside triphosphate hydrolases"/>
    <property type="match status" value="1"/>
</dbReference>
<evidence type="ECO:0000313" key="3">
    <source>
        <dbReference type="Proteomes" id="UP000032300"/>
    </source>
</evidence>
<protein>
    <submittedName>
        <fullName evidence="2">ATPase</fullName>
    </submittedName>
</protein>
<name>A0A7U4J905_9SPHN</name>
<dbReference type="AlphaFoldDB" id="A0A7U4J905"/>
<sequence>MDTDPAARFVVISGCSGGGKSTLIDELAKRGHAVVEEPGRRIIADEIVRGGAALPWVDLAAFAQRAIEVALQDRKHAARRSGWVFFDRSLVDAVVALDHVSGERHAEPVCHAHRYHTRVFLTPPWPELFDNDADRRHDVGAAIEEYDRLRDAYPRLGYEVVLLPKIPVPARADFVLDFLGAHAN</sequence>
<evidence type="ECO:0000313" key="2">
    <source>
        <dbReference type="EMBL" id="AJP72456.1"/>
    </source>
</evidence>
<proteinExistence type="predicted"/>
<reference evidence="2 3" key="2">
    <citation type="submission" date="2015-02" db="EMBL/GenBank/DDBJ databases">
        <title>The complete genome of Sphingomonas hengshuiensis sp. WHSC-8 isolated from soil of Hengshui Lake.</title>
        <authorList>
            <person name="Wei S."/>
            <person name="Guo J."/>
            <person name="Su C."/>
            <person name="Wu R."/>
            <person name="Zhang Z."/>
            <person name="Liang K."/>
            <person name="Li H."/>
            <person name="Wang T."/>
            <person name="Liu H."/>
            <person name="Zhang C."/>
            <person name="Li Z."/>
            <person name="Wang Q."/>
            <person name="Meng J."/>
        </authorList>
    </citation>
    <scope>NUCLEOTIDE SEQUENCE [LARGE SCALE GENOMIC DNA]</scope>
    <source>
        <strain evidence="2 3">WHSC-8</strain>
    </source>
</reference>